<dbReference type="Pfam" id="PF12395">
    <property type="entry name" value="DUF3658"/>
    <property type="match status" value="1"/>
</dbReference>
<dbReference type="EMBL" id="JASWHZ010000001">
    <property type="protein sequence ID" value="MDL2418080.1"/>
    <property type="molecule type" value="Genomic_DNA"/>
</dbReference>
<evidence type="ECO:0000313" key="3">
    <source>
        <dbReference type="EMBL" id="MDL2418080.1"/>
    </source>
</evidence>
<dbReference type="Proteomes" id="UP001229716">
    <property type="component" value="Unassembled WGS sequence"/>
</dbReference>
<proteinExistence type="predicted"/>
<evidence type="ECO:0000259" key="2">
    <source>
        <dbReference type="Pfam" id="PF12395"/>
    </source>
</evidence>
<feature type="domain" description="DUF1835" evidence="1">
    <location>
        <begin position="72"/>
        <end position="193"/>
    </location>
</feature>
<dbReference type="Pfam" id="PF08874">
    <property type="entry name" value="DUF1835"/>
    <property type="match status" value="1"/>
</dbReference>
<dbReference type="InterPro" id="IPR022123">
    <property type="entry name" value="DUF3658"/>
</dbReference>
<evidence type="ECO:0000313" key="4">
    <source>
        <dbReference type="Proteomes" id="UP001229716"/>
    </source>
</evidence>
<evidence type="ECO:0000259" key="1">
    <source>
        <dbReference type="Pfam" id="PF08874"/>
    </source>
</evidence>
<protein>
    <submittedName>
        <fullName evidence="3">DUF1835 domain-containing protein</fullName>
    </submittedName>
</protein>
<organism evidence="3 4">
    <name type="scientific">Bacillus shihchuchen</name>
    <dbReference type="NCBI Taxonomy" id="3036942"/>
    <lineage>
        <taxon>Bacteria</taxon>
        <taxon>Bacillati</taxon>
        <taxon>Bacillota</taxon>
        <taxon>Bacilli</taxon>
        <taxon>Bacillales</taxon>
        <taxon>Bacillaceae</taxon>
        <taxon>Bacillus</taxon>
        <taxon>Bacillus cereus group</taxon>
    </lineage>
</organism>
<sequence length="340" mass="39896">MNRGIYVIDKIKNVVDDMYEDEAKHLLQSILIQLNLLEENYSEDSIKNLMDIPRQLTSNTTQEKNISESIHIHIAFDESTAGCLKYMLKQEGLLEESVVSFSEFFSIGLIHQLHTNEGQLARKEWLVNNLTSYDNYFEDEYLRRFKETVEVLHSIPNETPITIWKADNAHEHVGLSFVMAQLKDKKNIRVINTSEASREILKQEYDIRGTGELPPESLALFQKSFIKLPYLTEEKRMKFEHEWNRLSESIECLRVWKENEVYSVQEDYFDQFIIECAKSVGADREFLKAPRVIGEALGLVEQLVGDTFLEYRLKQLIKQEVFEFEGSLDEMRFYSVKLRK</sequence>
<reference evidence="3 4" key="1">
    <citation type="journal article" date="2023" name="Int. J. Mol. Sci.">
        <title>Pathogenicity and Genomic Characterization of a Novel Genospecies, Bacillus shihchuchen, of the Bacillus cereus Group Isolated from Chinese Softshell Turtle (Pelodiscus sinensis).</title>
        <authorList>
            <person name="Cheng L.W."/>
            <person name="Byadgi O.V."/>
            <person name="Tsai C.E."/>
            <person name="Wang P.C."/>
            <person name="Chen S.C."/>
        </authorList>
    </citation>
    <scope>NUCLEOTIDE SEQUENCE [LARGE SCALE GENOMIC DNA]</scope>
    <source>
        <strain evidence="3 4">QF108-045</strain>
    </source>
</reference>
<comment type="caution">
    <text evidence="3">The sequence shown here is derived from an EMBL/GenBank/DDBJ whole genome shotgun (WGS) entry which is preliminary data.</text>
</comment>
<accession>A0ABT7KVE4</accession>
<feature type="domain" description="DUF3658" evidence="2">
    <location>
        <begin position="230"/>
        <end position="334"/>
    </location>
</feature>
<dbReference type="InterPro" id="IPR014973">
    <property type="entry name" value="DUF1835"/>
</dbReference>
<keyword evidence="4" id="KW-1185">Reference proteome</keyword>
<name>A0ABT7KVE4_9BACI</name>
<gene>
    <name evidence="3" type="ORF">P6F46_13915</name>
</gene>